<dbReference type="OrthoDB" id="8179503at2759"/>
<feature type="chain" id="PRO_5035718165" evidence="2">
    <location>
        <begin position="18"/>
        <end position="248"/>
    </location>
</feature>
<dbReference type="PANTHER" id="PTHR21879">
    <property type="entry name" value="FI03362P-RELATED-RELATED"/>
    <property type="match status" value="1"/>
</dbReference>
<evidence type="ECO:0000256" key="1">
    <source>
        <dbReference type="SAM" id="Phobius"/>
    </source>
</evidence>
<sequence>MNSWSFVVLLIAASAAASDIQDCLHAKSPAACLQSTAYRHVRDLVAEETIVLSQGIELVRPVKPTGARKAEDVAAEAVLSQEKGDLEQRQEILQQYVADKVQEAASERRLSVQVDTVAGRMYDTVKALTNGQGRAIKKIIKSLLPVIVGFILKVATLVVISYIGMGLLAKKAAIGSLIAIAISIVTFIRSLIVSKHAKHHEQAQLLGALAGQVSAYHNIAATHDIANSIAAQQAASALNHLPYGGWKH</sequence>
<organism evidence="3 4">
    <name type="scientific">Cloeon dipterum</name>
    <dbReference type="NCBI Taxonomy" id="197152"/>
    <lineage>
        <taxon>Eukaryota</taxon>
        <taxon>Metazoa</taxon>
        <taxon>Ecdysozoa</taxon>
        <taxon>Arthropoda</taxon>
        <taxon>Hexapoda</taxon>
        <taxon>Insecta</taxon>
        <taxon>Pterygota</taxon>
        <taxon>Palaeoptera</taxon>
        <taxon>Ephemeroptera</taxon>
        <taxon>Pisciforma</taxon>
        <taxon>Baetidae</taxon>
        <taxon>Cloeon</taxon>
    </lineage>
</organism>
<dbReference type="EMBL" id="CADEPI010000098">
    <property type="protein sequence ID" value="CAB3374406.1"/>
    <property type="molecule type" value="Genomic_DNA"/>
</dbReference>
<dbReference type="AlphaFoldDB" id="A0A8S1CSI0"/>
<evidence type="ECO:0000256" key="2">
    <source>
        <dbReference type="SAM" id="SignalP"/>
    </source>
</evidence>
<dbReference type="GO" id="GO:0016020">
    <property type="term" value="C:membrane"/>
    <property type="evidence" value="ECO:0007669"/>
    <property type="project" value="TreeGrafter"/>
</dbReference>
<evidence type="ECO:0000313" key="4">
    <source>
        <dbReference type="Proteomes" id="UP000494165"/>
    </source>
</evidence>
<gene>
    <name evidence="3" type="ORF">CLODIP_2_CD16347</name>
</gene>
<accession>A0A8S1CSI0</accession>
<keyword evidence="2" id="KW-0732">Signal</keyword>
<keyword evidence="1" id="KW-0812">Transmembrane</keyword>
<dbReference type="Pfam" id="PF07898">
    <property type="entry name" value="DUF1676"/>
    <property type="match status" value="1"/>
</dbReference>
<dbReference type="Proteomes" id="UP000494165">
    <property type="component" value="Unassembled WGS sequence"/>
</dbReference>
<comment type="caution">
    <text evidence="3">The sequence shown here is derived from an EMBL/GenBank/DDBJ whole genome shotgun (WGS) entry which is preliminary data.</text>
</comment>
<evidence type="ECO:0000313" key="3">
    <source>
        <dbReference type="EMBL" id="CAB3374406.1"/>
    </source>
</evidence>
<dbReference type="InterPro" id="IPR012464">
    <property type="entry name" value="DUF1676"/>
</dbReference>
<keyword evidence="1" id="KW-0472">Membrane</keyword>
<keyword evidence="4" id="KW-1185">Reference proteome</keyword>
<proteinExistence type="predicted"/>
<feature type="signal peptide" evidence="2">
    <location>
        <begin position="1"/>
        <end position="17"/>
    </location>
</feature>
<feature type="transmembrane region" description="Helical" evidence="1">
    <location>
        <begin position="172"/>
        <end position="192"/>
    </location>
</feature>
<dbReference type="PANTHER" id="PTHR21879:SF18">
    <property type="entry name" value="LD17368P"/>
    <property type="match status" value="1"/>
</dbReference>
<feature type="transmembrane region" description="Helical" evidence="1">
    <location>
        <begin position="143"/>
        <end position="165"/>
    </location>
</feature>
<keyword evidence="1" id="KW-1133">Transmembrane helix</keyword>
<protein>
    <submittedName>
        <fullName evidence="3">Uncharacterized protein</fullName>
    </submittedName>
</protein>
<reference evidence="3 4" key="1">
    <citation type="submission" date="2020-04" db="EMBL/GenBank/DDBJ databases">
        <authorList>
            <person name="Alioto T."/>
            <person name="Alioto T."/>
            <person name="Gomez Garrido J."/>
        </authorList>
    </citation>
    <scope>NUCLEOTIDE SEQUENCE [LARGE SCALE GENOMIC DNA]</scope>
</reference>
<name>A0A8S1CSI0_9INSE</name>